<evidence type="ECO:0000313" key="3">
    <source>
        <dbReference type="Proteomes" id="UP000033121"/>
    </source>
</evidence>
<protein>
    <submittedName>
        <fullName evidence="2">Putative phosphatase</fullName>
    </submittedName>
</protein>
<dbReference type="InterPro" id="IPR050126">
    <property type="entry name" value="Ap4A_hydrolase"/>
</dbReference>
<dbReference type="AlphaFoldDB" id="A0A0E9MV99"/>
<feature type="domain" description="Calcineurin-like phosphoesterase" evidence="1">
    <location>
        <begin position="1"/>
        <end position="149"/>
    </location>
</feature>
<accession>A0A0E9MV99</accession>
<dbReference type="Pfam" id="PF00149">
    <property type="entry name" value="Metallophos"/>
    <property type="match status" value="1"/>
</dbReference>
<dbReference type="RefSeq" id="WP_046366989.1">
    <property type="nucleotide sequence ID" value="NZ_BBWV01000001.1"/>
</dbReference>
<dbReference type="EMBL" id="BBWV01000001">
    <property type="protein sequence ID" value="GAO41055.1"/>
    <property type="molecule type" value="Genomic_DNA"/>
</dbReference>
<proteinExistence type="predicted"/>
<dbReference type="CDD" id="cd00144">
    <property type="entry name" value="MPP_PPP_family"/>
    <property type="match status" value="1"/>
</dbReference>
<evidence type="ECO:0000313" key="2">
    <source>
        <dbReference type="EMBL" id="GAO41055.1"/>
    </source>
</evidence>
<organism evidence="2 3">
    <name type="scientific">Flavihumibacter petaseus NBRC 106054</name>
    <dbReference type="NCBI Taxonomy" id="1220578"/>
    <lineage>
        <taxon>Bacteria</taxon>
        <taxon>Pseudomonadati</taxon>
        <taxon>Bacteroidota</taxon>
        <taxon>Chitinophagia</taxon>
        <taxon>Chitinophagales</taxon>
        <taxon>Chitinophagaceae</taxon>
        <taxon>Flavihumibacter</taxon>
    </lineage>
</organism>
<dbReference type="GO" id="GO:0008803">
    <property type="term" value="F:bis(5'-nucleosyl)-tetraphosphatase (symmetrical) activity"/>
    <property type="evidence" value="ECO:0007669"/>
    <property type="project" value="TreeGrafter"/>
</dbReference>
<dbReference type="Gene3D" id="3.60.21.10">
    <property type="match status" value="1"/>
</dbReference>
<name>A0A0E9MV99_9BACT</name>
<dbReference type="OrthoDB" id="9808081at2"/>
<dbReference type="PANTHER" id="PTHR42850">
    <property type="entry name" value="METALLOPHOSPHOESTERASE"/>
    <property type="match status" value="1"/>
</dbReference>
<dbReference type="GO" id="GO:0005737">
    <property type="term" value="C:cytoplasm"/>
    <property type="evidence" value="ECO:0007669"/>
    <property type="project" value="TreeGrafter"/>
</dbReference>
<dbReference type="PANTHER" id="PTHR42850:SF4">
    <property type="entry name" value="ZINC-DEPENDENT ENDOPOLYPHOSPHATASE"/>
    <property type="match status" value="1"/>
</dbReference>
<dbReference type="GO" id="GO:0016791">
    <property type="term" value="F:phosphatase activity"/>
    <property type="evidence" value="ECO:0007669"/>
    <property type="project" value="TreeGrafter"/>
</dbReference>
<comment type="caution">
    <text evidence="2">The sequence shown here is derived from an EMBL/GenBank/DDBJ whole genome shotgun (WGS) entry which is preliminary data.</text>
</comment>
<dbReference type="InterPro" id="IPR004843">
    <property type="entry name" value="Calcineurin-like_PHP"/>
</dbReference>
<evidence type="ECO:0000259" key="1">
    <source>
        <dbReference type="Pfam" id="PF00149"/>
    </source>
</evidence>
<dbReference type="STRING" id="1220578.FPE01S_01_00670"/>
<gene>
    <name evidence="2" type="ORF">FPE01S_01_00670</name>
</gene>
<dbReference type="SUPFAM" id="SSF56300">
    <property type="entry name" value="Metallo-dependent phosphatases"/>
    <property type="match status" value="1"/>
</dbReference>
<dbReference type="InterPro" id="IPR029052">
    <property type="entry name" value="Metallo-depent_PP-like"/>
</dbReference>
<dbReference type="Proteomes" id="UP000033121">
    <property type="component" value="Unassembled WGS sequence"/>
</dbReference>
<sequence length="242" mass="27374">MKTYVIGDIHGALKALEELIDRISPAAEDRLIFLGDLVDGWPDSAEVVAYCIALQARQPCIFIKGNHDSWCEGWLQGAHTGDDWLSHGGDASIRSYAKVREKDRKNHLYFLNHMMPYFVDEENRLYIHAGYTSRNGPSKETYVSNFYWDRSLWEMAACLDKNIPVDSPYYPKRLTHFREIFVGHTPTLNYGITVPMNGGNVWNVDTGGAFQGRLSALEATTKEVIQSSPVQSLYPGIQGRLK</sequence>
<keyword evidence="3" id="KW-1185">Reference proteome</keyword>
<reference evidence="2 3" key="1">
    <citation type="submission" date="2015-04" db="EMBL/GenBank/DDBJ databases">
        <title>Whole genome shotgun sequence of Flavihumibacter petaseus NBRC 106054.</title>
        <authorList>
            <person name="Miyazawa S."/>
            <person name="Hosoyama A."/>
            <person name="Hashimoto M."/>
            <person name="Noguchi M."/>
            <person name="Tsuchikane K."/>
            <person name="Ohji S."/>
            <person name="Yamazoe A."/>
            <person name="Ichikawa N."/>
            <person name="Kimura A."/>
            <person name="Fujita N."/>
        </authorList>
    </citation>
    <scope>NUCLEOTIDE SEQUENCE [LARGE SCALE GENOMIC DNA]</scope>
    <source>
        <strain evidence="2 3">NBRC 106054</strain>
    </source>
</reference>
<dbReference type="GO" id="GO:0110154">
    <property type="term" value="P:RNA decapping"/>
    <property type="evidence" value="ECO:0007669"/>
    <property type="project" value="TreeGrafter"/>
</dbReference>